<sequence length="384" mass="45849">MLVISALEIKKLTQQISGIAPEKSIQEFLAKDREEKYQLSRDRVSNWDNTILGQRRKKLEARNERKALEEAERADLDRIYALEEVQERSKLIERARKMQYYNHDSVKSFHSKVLLYHTLKERDLQIQAKKLTQRDRRATNRRESEALAAKISESLKSDALRDATAHVRRLALARSQMLQMREKLDAEQNERNVLMREQMEYVRKDEEHRVEEAEKERQKKLHGIALRQALETQTQEKLARAEESLRITEAQKQRNEAWTSRKCKQVELKKEIEKRWFDEASARREQIGDAQIKISMDADLKIEERVAKAIIEKEEKAKQEEASKIKKKLQRKEDLKYSHQEFMRRAEEEQNRMKKEEADLLRHYKQEKEEADRLMEEKKATSLK</sequence>
<feature type="region of interest" description="Disordered" evidence="2">
    <location>
        <begin position="364"/>
        <end position="384"/>
    </location>
</feature>
<evidence type="ECO:0000313" key="3">
    <source>
        <dbReference type="EMBL" id="KAJ3122667.1"/>
    </source>
</evidence>
<evidence type="ECO:0008006" key="5">
    <source>
        <dbReference type="Google" id="ProtNLM"/>
    </source>
</evidence>
<evidence type="ECO:0000256" key="2">
    <source>
        <dbReference type="SAM" id="MobiDB-lite"/>
    </source>
</evidence>
<keyword evidence="4" id="KW-1185">Reference proteome</keyword>
<protein>
    <recommendedName>
        <fullName evidence="5">Trichohyalin-plectin-homology domain-containing protein</fullName>
    </recommendedName>
</protein>
<evidence type="ECO:0000313" key="4">
    <source>
        <dbReference type="Proteomes" id="UP001211907"/>
    </source>
</evidence>
<feature type="coiled-coil region" evidence="1">
    <location>
        <begin position="170"/>
        <end position="251"/>
    </location>
</feature>
<comment type="caution">
    <text evidence="3">The sequence shown here is derived from an EMBL/GenBank/DDBJ whole genome shotgun (WGS) entry which is preliminary data.</text>
</comment>
<organism evidence="3 4">
    <name type="scientific">Physocladia obscura</name>
    <dbReference type="NCBI Taxonomy" id="109957"/>
    <lineage>
        <taxon>Eukaryota</taxon>
        <taxon>Fungi</taxon>
        <taxon>Fungi incertae sedis</taxon>
        <taxon>Chytridiomycota</taxon>
        <taxon>Chytridiomycota incertae sedis</taxon>
        <taxon>Chytridiomycetes</taxon>
        <taxon>Chytridiales</taxon>
        <taxon>Chytriomycetaceae</taxon>
        <taxon>Physocladia</taxon>
    </lineage>
</organism>
<feature type="non-terminal residue" evidence="3">
    <location>
        <position position="384"/>
    </location>
</feature>
<accession>A0AAD5T171</accession>
<dbReference type="InterPro" id="IPR039986">
    <property type="entry name" value="CFAP210"/>
</dbReference>
<dbReference type="PANTHER" id="PTHR28663:SF1">
    <property type="entry name" value="CILIA- AND FLAGELLA- ASSOCIATED PROTEIN 210"/>
    <property type="match status" value="1"/>
</dbReference>
<proteinExistence type="predicted"/>
<dbReference type="Proteomes" id="UP001211907">
    <property type="component" value="Unassembled WGS sequence"/>
</dbReference>
<name>A0AAD5T171_9FUNG</name>
<keyword evidence="1" id="KW-0175">Coiled coil</keyword>
<dbReference type="AlphaFoldDB" id="A0AAD5T171"/>
<dbReference type="EMBL" id="JADGJH010000791">
    <property type="protein sequence ID" value="KAJ3122667.1"/>
    <property type="molecule type" value="Genomic_DNA"/>
</dbReference>
<reference evidence="3" key="1">
    <citation type="submission" date="2020-05" db="EMBL/GenBank/DDBJ databases">
        <title>Phylogenomic resolution of chytrid fungi.</title>
        <authorList>
            <person name="Stajich J.E."/>
            <person name="Amses K."/>
            <person name="Simmons R."/>
            <person name="Seto K."/>
            <person name="Myers J."/>
            <person name="Bonds A."/>
            <person name="Quandt C.A."/>
            <person name="Barry K."/>
            <person name="Liu P."/>
            <person name="Grigoriev I."/>
            <person name="Longcore J.E."/>
            <person name="James T.Y."/>
        </authorList>
    </citation>
    <scope>NUCLEOTIDE SEQUENCE</scope>
    <source>
        <strain evidence="3">JEL0513</strain>
    </source>
</reference>
<dbReference type="PANTHER" id="PTHR28663">
    <property type="entry name" value="COILED-COIL DOMAIN-CONTAINING PROTEIN 173"/>
    <property type="match status" value="1"/>
</dbReference>
<evidence type="ECO:0000256" key="1">
    <source>
        <dbReference type="SAM" id="Coils"/>
    </source>
</evidence>
<gene>
    <name evidence="3" type="ORF">HK100_011895</name>
</gene>